<dbReference type="Pfam" id="PF01914">
    <property type="entry name" value="MarC"/>
    <property type="match status" value="1"/>
</dbReference>
<dbReference type="PANTHER" id="PTHR33508">
    <property type="entry name" value="UPF0056 MEMBRANE PROTEIN YHCE"/>
    <property type="match status" value="1"/>
</dbReference>
<feature type="transmembrane region" description="Helical" evidence="7">
    <location>
        <begin position="156"/>
        <end position="176"/>
    </location>
</feature>
<dbReference type="InterPro" id="IPR002771">
    <property type="entry name" value="Multi_antbiot-R_MarC"/>
</dbReference>
<sequence length="219" mass="23774">MRQYLTAVALAAAVVISGSVIGMEYTFASATVLLLLITDPFGNIPIFVNALKNVPAHRRPRVILREVLIAFVILLLFMLAGDRFLRMMSLTDLSLQLAGGIVLFLIALRMIFPRPDQGSLPDAGEPLIVPLAIPALAGPSALATVMLLVSQQPGRMLEWITALCVTMAVCAVVLLLADRIERWVGSRVVAAFERLMGLILVAISVEMILKGVKTFVHQF</sequence>
<feature type="transmembrane region" description="Helical" evidence="7">
    <location>
        <begin position="188"/>
        <end position="209"/>
    </location>
</feature>
<dbReference type="EMBL" id="CABPSJ010000004">
    <property type="protein sequence ID" value="VVE17424.1"/>
    <property type="molecule type" value="Genomic_DNA"/>
</dbReference>
<feature type="transmembrane region" description="Helical" evidence="7">
    <location>
        <begin position="127"/>
        <end position="150"/>
    </location>
</feature>
<proteinExistence type="inferred from homology"/>
<protein>
    <recommendedName>
        <fullName evidence="7">UPF0056 membrane protein</fullName>
    </recommendedName>
</protein>
<feature type="transmembrane region" description="Helical" evidence="7">
    <location>
        <begin position="93"/>
        <end position="112"/>
    </location>
</feature>
<organism evidence="8 10">
    <name type="scientific">Pandoraea communis</name>
    <dbReference type="NCBI Taxonomy" id="2508297"/>
    <lineage>
        <taxon>Bacteria</taxon>
        <taxon>Pseudomonadati</taxon>
        <taxon>Pseudomonadota</taxon>
        <taxon>Betaproteobacteria</taxon>
        <taxon>Burkholderiales</taxon>
        <taxon>Burkholderiaceae</taxon>
        <taxon>Pandoraea</taxon>
    </lineage>
</organism>
<keyword evidence="5 7" id="KW-1133">Transmembrane helix</keyword>
<dbReference type="AlphaFoldDB" id="A0A5E4W1L0"/>
<gene>
    <name evidence="8" type="ORF">PCO31110_02984</name>
    <name evidence="9" type="ORF">PCO31111_03134</name>
</gene>
<dbReference type="EMBL" id="CABPSE010000010">
    <property type="protein sequence ID" value="VVE20529.1"/>
    <property type="molecule type" value="Genomic_DNA"/>
</dbReference>
<reference evidence="10 11" key="1">
    <citation type="submission" date="2019-08" db="EMBL/GenBank/DDBJ databases">
        <authorList>
            <person name="Peeters C."/>
        </authorList>
    </citation>
    <scope>NUCLEOTIDE SEQUENCE [LARGE SCALE GENOMIC DNA]</scope>
    <source>
        <strain evidence="8 10">LMG 31110</strain>
        <strain evidence="9 11">LMG 31111</strain>
    </source>
</reference>
<evidence type="ECO:0000313" key="8">
    <source>
        <dbReference type="EMBL" id="VVE17424.1"/>
    </source>
</evidence>
<evidence type="ECO:0000256" key="7">
    <source>
        <dbReference type="RuleBase" id="RU362048"/>
    </source>
</evidence>
<comment type="subcellular location">
    <subcellularLocation>
        <location evidence="1 7">Cell membrane</location>
        <topology evidence="1 7">Multi-pass membrane protein</topology>
    </subcellularLocation>
</comment>
<name>A0A5E4W1L0_9BURK</name>
<keyword evidence="6 7" id="KW-0472">Membrane</keyword>
<keyword evidence="11" id="KW-1185">Reference proteome</keyword>
<evidence type="ECO:0000256" key="3">
    <source>
        <dbReference type="ARBA" id="ARBA00022475"/>
    </source>
</evidence>
<evidence type="ECO:0000313" key="11">
    <source>
        <dbReference type="Proteomes" id="UP000383971"/>
    </source>
</evidence>
<keyword evidence="4 7" id="KW-0812">Transmembrane</keyword>
<accession>A0A5E4W1L0</accession>
<dbReference type="Proteomes" id="UP000383971">
    <property type="component" value="Unassembled WGS sequence"/>
</dbReference>
<dbReference type="PANTHER" id="PTHR33508:SF10">
    <property type="entry name" value="UPF0056 INNER MEMBRANE PROTEIN YHGN"/>
    <property type="match status" value="1"/>
</dbReference>
<evidence type="ECO:0000256" key="6">
    <source>
        <dbReference type="ARBA" id="ARBA00023136"/>
    </source>
</evidence>
<feature type="transmembrane region" description="Helical" evidence="7">
    <location>
        <begin position="63"/>
        <end position="81"/>
    </location>
</feature>
<evidence type="ECO:0000313" key="10">
    <source>
        <dbReference type="Proteomes" id="UP000337189"/>
    </source>
</evidence>
<keyword evidence="3" id="KW-1003">Cell membrane</keyword>
<dbReference type="GO" id="GO:0005886">
    <property type="term" value="C:plasma membrane"/>
    <property type="evidence" value="ECO:0007669"/>
    <property type="project" value="UniProtKB-SubCell"/>
</dbReference>
<evidence type="ECO:0000256" key="2">
    <source>
        <dbReference type="ARBA" id="ARBA00009784"/>
    </source>
</evidence>
<comment type="caution">
    <text evidence="7">Lacks conserved residue(s) required for the propagation of feature annotation.</text>
</comment>
<dbReference type="Proteomes" id="UP000337189">
    <property type="component" value="Unassembled WGS sequence"/>
</dbReference>
<evidence type="ECO:0000256" key="4">
    <source>
        <dbReference type="ARBA" id="ARBA00022692"/>
    </source>
</evidence>
<dbReference type="NCBIfam" id="TIGR00427">
    <property type="entry name" value="NAAT family transporter"/>
    <property type="match status" value="1"/>
</dbReference>
<evidence type="ECO:0000256" key="1">
    <source>
        <dbReference type="ARBA" id="ARBA00004651"/>
    </source>
</evidence>
<evidence type="ECO:0000256" key="5">
    <source>
        <dbReference type="ARBA" id="ARBA00022989"/>
    </source>
</evidence>
<evidence type="ECO:0000313" key="9">
    <source>
        <dbReference type="EMBL" id="VVE20529.1"/>
    </source>
</evidence>
<comment type="similarity">
    <text evidence="2 7">Belongs to the UPF0056 (MarC) family.</text>
</comment>